<dbReference type="PRINTS" id="PR00237">
    <property type="entry name" value="GPCRRHODOPSN"/>
</dbReference>
<evidence type="ECO:0000256" key="12">
    <source>
        <dbReference type="SAM" id="Phobius"/>
    </source>
</evidence>
<evidence type="ECO:0000256" key="1">
    <source>
        <dbReference type="ARBA" id="ARBA00004651"/>
    </source>
</evidence>
<keyword evidence="2" id="KW-1003">Cell membrane</keyword>
<evidence type="ECO:0000256" key="6">
    <source>
        <dbReference type="ARBA" id="ARBA00023136"/>
    </source>
</evidence>
<dbReference type="GeneTree" id="ENSGT00940000164891"/>
<evidence type="ECO:0000259" key="13">
    <source>
        <dbReference type="PROSITE" id="PS50262"/>
    </source>
</evidence>
<dbReference type="PANTHER" id="PTHR24238">
    <property type="entry name" value="G-PROTEIN COUPLED RECEPTOR"/>
    <property type="match status" value="1"/>
</dbReference>
<feature type="transmembrane region" description="Helical" evidence="12">
    <location>
        <begin position="115"/>
        <end position="134"/>
    </location>
</feature>
<dbReference type="Pfam" id="PF00001">
    <property type="entry name" value="7tm_1"/>
    <property type="match status" value="1"/>
</dbReference>
<keyword evidence="10 11" id="KW-0807">Transducer</keyword>
<feature type="transmembrane region" description="Helical" evidence="12">
    <location>
        <begin position="255"/>
        <end position="275"/>
    </location>
</feature>
<dbReference type="SUPFAM" id="SSF81321">
    <property type="entry name" value="Family A G protein-coupled receptor-like"/>
    <property type="match status" value="1"/>
</dbReference>
<evidence type="ECO:0000256" key="2">
    <source>
        <dbReference type="ARBA" id="ARBA00022475"/>
    </source>
</evidence>
<dbReference type="PROSITE" id="PS00237">
    <property type="entry name" value="G_PROTEIN_RECEP_F1_1"/>
    <property type="match status" value="1"/>
</dbReference>
<keyword evidence="5 11" id="KW-0297">G-protein coupled receptor</keyword>
<feature type="transmembrane region" description="Helical" evidence="12">
    <location>
        <begin position="295"/>
        <end position="317"/>
    </location>
</feature>
<feature type="transmembrane region" description="Helical" evidence="12">
    <location>
        <begin position="67"/>
        <end position="87"/>
    </location>
</feature>
<sequence length="355" mass="40562">MSILPLTCSEVVLNVCRVIFLTFTYFTARVFIGMSLACIMLTCGVGNFLFIVLLIRCSKLRTVTNLLIANLAVSDLIVAVICCPFEMDYYVVKELSWSFGQLLCSSVNYLRTVSLYVSTNALLAIAVDRYLVIVHPLKPRMKYQTAYCVLAGVWLISILIALPSAYFTTETMFGTFKEAPGVTNQKVYCVQIWTADKALFYKSYFLFLFAVEFLLPVVAMSCCYIQICRELWFKDLPGIQTEQLRNRLRARRKTVLVLVGILTMYILCWTPYYTFSIVRDFFPSLLLKVTHSVSLYYVVECFAMINSVINTIFFIFIKNNTGKYVKKVLLRRWKPVQAPEKTAVDCPSSLQPGIE</sequence>
<dbReference type="GO" id="GO:0005886">
    <property type="term" value="C:plasma membrane"/>
    <property type="evidence" value="ECO:0007669"/>
    <property type="project" value="UniProtKB-SubCell"/>
</dbReference>
<keyword evidence="4 12" id="KW-1133">Transmembrane helix</keyword>
<keyword evidence="9" id="KW-0325">Glycoprotein</keyword>
<dbReference type="Gene3D" id="1.20.1070.10">
    <property type="entry name" value="Rhodopsin 7-helix transmembrane proteins"/>
    <property type="match status" value="1"/>
</dbReference>
<comment type="similarity">
    <text evidence="11">Belongs to the G-protein coupled receptor 1 family.</text>
</comment>
<evidence type="ECO:0000256" key="11">
    <source>
        <dbReference type="RuleBase" id="RU000688"/>
    </source>
</evidence>
<keyword evidence="8 11" id="KW-0675">Receptor</keyword>
<feature type="domain" description="G-protein coupled receptors family 1 profile" evidence="13">
    <location>
        <begin position="46"/>
        <end position="314"/>
    </location>
</feature>
<dbReference type="Ensembl" id="ENSECRT00000002501.1">
    <property type="protein sequence ID" value="ENSECRP00000002467.1"/>
    <property type="gene ID" value="ENSECRG00000001689.1"/>
</dbReference>
<evidence type="ECO:0000256" key="4">
    <source>
        <dbReference type="ARBA" id="ARBA00022989"/>
    </source>
</evidence>
<dbReference type="Proteomes" id="UP000694620">
    <property type="component" value="Chromosome 1"/>
</dbReference>
<dbReference type="AlphaFoldDB" id="A0A8C4RIB8"/>
<evidence type="ECO:0000256" key="8">
    <source>
        <dbReference type="ARBA" id="ARBA00023170"/>
    </source>
</evidence>
<dbReference type="InterPro" id="IPR000276">
    <property type="entry name" value="GPCR_Rhodpsn"/>
</dbReference>
<keyword evidence="15" id="KW-1185">Reference proteome</keyword>
<evidence type="ECO:0000256" key="3">
    <source>
        <dbReference type="ARBA" id="ARBA00022692"/>
    </source>
</evidence>
<name>A0A8C4RIB8_ERPCA</name>
<feature type="transmembrane region" description="Helical" evidence="12">
    <location>
        <begin position="30"/>
        <end position="55"/>
    </location>
</feature>
<keyword evidence="3 11" id="KW-0812">Transmembrane</keyword>
<dbReference type="PANTHER" id="PTHR24238:SF74">
    <property type="entry name" value="PROKINETICIN RECEPTOR 2"/>
    <property type="match status" value="1"/>
</dbReference>
<organism evidence="14 15">
    <name type="scientific">Erpetoichthys calabaricus</name>
    <name type="common">Rope fish</name>
    <name type="synonym">Calamoichthys calabaricus</name>
    <dbReference type="NCBI Taxonomy" id="27687"/>
    <lineage>
        <taxon>Eukaryota</taxon>
        <taxon>Metazoa</taxon>
        <taxon>Chordata</taxon>
        <taxon>Craniata</taxon>
        <taxon>Vertebrata</taxon>
        <taxon>Euteleostomi</taxon>
        <taxon>Actinopterygii</taxon>
        <taxon>Polypteriformes</taxon>
        <taxon>Polypteridae</taxon>
        <taxon>Erpetoichthys</taxon>
    </lineage>
</organism>
<feature type="transmembrane region" description="Helical" evidence="12">
    <location>
        <begin position="146"/>
        <end position="167"/>
    </location>
</feature>
<accession>A0A8C4RIB8</accession>
<dbReference type="FunFam" id="1.20.1070.10:FF:000069">
    <property type="entry name" value="Prokineticin receptor 2"/>
    <property type="match status" value="1"/>
</dbReference>
<feature type="transmembrane region" description="Helical" evidence="12">
    <location>
        <begin position="204"/>
        <end position="225"/>
    </location>
</feature>
<evidence type="ECO:0000256" key="7">
    <source>
        <dbReference type="ARBA" id="ARBA00023157"/>
    </source>
</evidence>
<evidence type="ECO:0000256" key="5">
    <source>
        <dbReference type="ARBA" id="ARBA00023040"/>
    </source>
</evidence>
<reference evidence="14" key="2">
    <citation type="submission" date="2025-08" db="UniProtKB">
        <authorList>
            <consortium name="Ensembl"/>
        </authorList>
    </citation>
    <scope>IDENTIFICATION</scope>
</reference>
<proteinExistence type="inferred from homology"/>
<keyword evidence="6 12" id="KW-0472">Membrane</keyword>
<dbReference type="GO" id="GO:0008188">
    <property type="term" value="F:neuropeptide receptor activity"/>
    <property type="evidence" value="ECO:0007669"/>
    <property type="project" value="TreeGrafter"/>
</dbReference>
<dbReference type="CDD" id="cd15204">
    <property type="entry name" value="7tmA_prokineticin-R"/>
    <property type="match status" value="1"/>
</dbReference>
<evidence type="ECO:0000313" key="14">
    <source>
        <dbReference type="Ensembl" id="ENSECRP00000002467.1"/>
    </source>
</evidence>
<reference evidence="14" key="3">
    <citation type="submission" date="2025-09" db="UniProtKB">
        <authorList>
            <consortium name="Ensembl"/>
        </authorList>
    </citation>
    <scope>IDENTIFICATION</scope>
</reference>
<evidence type="ECO:0000256" key="10">
    <source>
        <dbReference type="ARBA" id="ARBA00023224"/>
    </source>
</evidence>
<dbReference type="PROSITE" id="PS50262">
    <property type="entry name" value="G_PROTEIN_RECEP_F1_2"/>
    <property type="match status" value="1"/>
</dbReference>
<evidence type="ECO:0000256" key="9">
    <source>
        <dbReference type="ARBA" id="ARBA00023180"/>
    </source>
</evidence>
<evidence type="ECO:0000313" key="15">
    <source>
        <dbReference type="Proteomes" id="UP000694620"/>
    </source>
</evidence>
<reference evidence="14" key="1">
    <citation type="submission" date="2021-06" db="EMBL/GenBank/DDBJ databases">
        <authorList>
            <consortium name="Wellcome Sanger Institute Data Sharing"/>
        </authorList>
    </citation>
    <scope>NUCLEOTIDE SEQUENCE [LARGE SCALE GENOMIC DNA]</scope>
</reference>
<keyword evidence="7" id="KW-1015">Disulfide bond</keyword>
<comment type="subcellular location">
    <subcellularLocation>
        <location evidence="1">Cell membrane</location>
        <topology evidence="1">Multi-pass membrane protein</topology>
    </subcellularLocation>
</comment>
<protein>
    <submittedName>
        <fullName evidence="14">Prokineticin receptor 2-like</fullName>
    </submittedName>
</protein>
<dbReference type="InterPro" id="IPR017452">
    <property type="entry name" value="GPCR_Rhodpsn_7TM"/>
</dbReference>